<dbReference type="SUPFAM" id="SSF51182">
    <property type="entry name" value="RmlC-like cupins"/>
    <property type="match status" value="1"/>
</dbReference>
<dbReference type="InterPro" id="IPR046058">
    <property type="entry name" value="WbuC_cupin"/>
</dbReference>
<reference evidence="2" key="1">
    <citation type="submission" date="2018-05" db="EMBL/GenBank/DDBJ databases">
        <authorList>
            <person name="Lanie J.A."/>
            <person name="Ng W.-L."/>
            <person name="Kazmierczak K.M."/>
            <person name="Andrzejewski T.M."/>
            <person name="Davidsen T.M."/>
            <person name="Wayne K.J."/>
            <person name="Tettelin H."/>
            <person name="Glass J.I."/>
            <person name="Rusch D."/>
            <person name="Podicherti R."/>
            <person name="Tsui H.-C.T."/>
            <person name="Winkler M.E."/>
        </authorList>
    </citation>
    <scope>NUCLEOTIDE SEQUENCE</scope>
</reference>
<dbReference type="AlphaFoldDB" id="A0A383BXN4"/>
<dbReference type="Pfam" id="PF19480">
    <property type="entry name" value="DUF6016"/>
    <property type="match status" value="1"/>
</dbReference>
<dbReference type="EMBL" id="UINC01204081">
    <property type="protein sequence ID" value="SVE24641.1"/>
    <property type="molecule type" value="Genomic_DNA"/>
</dbReference>
<feature type="domain" description="Cupin fold metalloprotein WbuC cupin" evidence="1">
    <location>
        <begin position="21"/>
        <end position="100"/>
    </location>
</feature>
<evidence type="ECO:0000313" key="2">
    <source>
        <dbReference type="EMBL" id="SVE24641.1"/>
    </source>
</evidence>
<name>A0A383BXN4_9ZZZZ</name>
<dbReference type="NCBIfam" id="TIGR04366">
    <property type="entry name" value="cupin_WbuC"/>
    <property type="match status" value="1"/>
</dbReference>
<feature type="non-terminal residue" evidence="2">
    <location>
        <position position="150"/>
    </location>
</feature>
<gene>
    <name evidence="2" type="ORF">METZ01_LOCUS477495</name>
</gene>
<proteinExistence type="predicted"/>
<accession>A0A383BXN4</accession>
<evidence type="ECO:0000259" key="1">
    <source>
        <dbReference type="Pfam" id="PF19480"/>
    </source>
</evidence>
<dbReference type="InterPro" id="IPR027565">
    <property type="entry name" value="Cupin_WbuC"/>
</dbReference>
<protein>
    <recommendedName>
        <fullName evidence="1">Cupin fold metalloprotein WbuC cupin domain-containing protein</fullName>
    </recommendedName>
</protein>
<organism evidence="2">
    <name type="scientific">marine metagenome</name>
    <dbReference type="NCBI Taxonomy" id="408172"/>
    <lineage>
        <taxon>unclassified sequences</taxon>
        <taxon>metagenomes</taxon>
        <taxon>ecological metagenomes</taxon>
    </lineage>
</organism>
<sequence length="150" mass="17103">MINATKINDEVYVTQDDIAKIDRSDIEWLKAQAAKNPRERVRLCAHLDTNDAVHEMLIVHTKGIYVRPHKHPGKTESFHLIEGALDIVIFQESGEILEHIPMGDYTTGGRFFWRLSSSYYHTVIPRTDIVVFHETTSGPFDPKTSKSDAL</sequence>
<dbReference type="InterPro" id="IPR011051">
    <property type="entry name" value="RmlC_Cupin_sf"/>
</dbReference>